<keyword evidence="3" id="KW-0813">Transport</keyword>
<evidence type="ECO:0000256" key="9">
    <source>
        <dbReference type="ARBA" id="ARBA00023136"/>
    </source>
</evidence>
<evidence type="ECO:0000256" key="4">
    <source>
        <dbReference type="ARBA" id="ARBA00022475"/>
    </source>
</evidence>
<dbReference type="NCBIfam" id="TIGR00739">
    <property type="entry name" value="yajC"/>
    <property type="match status" value="1"/>
</dbReference>
<dbReference type="Proteomes" id="UP000483018">
    <property type="component" value="Unassembled WGS sequence"/>
</dbReference>
<accession>A0A7C8LJK7</accession>
<keyword evidence="6" id="KW-0653">Protein transport</keyword>
<dbReference type="GO" id="GO:0005886">
    <property type="term" value="C:plasma membrane"/>
    <property type="evidence" value="ECO:0007669"/>
    <property type="project" value="UniProtKB-SubCell"/>
</dbReference>
<comment type="caution">
    <text evidence="11">The sequence shown here is derived from an EMBL/GenBank/DDBJ whole genome shotgun (WGS) entry which is preliminary data.</text>
</comment>
<comment type="similarity">
    <text evidence="2">Belongs to the YajC family.</text>
</comment>
<evidence type="ECO:0000256" key="10">
    <source>
        <dbReference type="SAM" id="Phobius"/>
    </source>
</evidence>
<dbReference type="PANTHER" id="PTHR33909:SF1">
    <property type="entry name" value="SEC TRANSLOCON ACCESSORY COMPLEX SUBUNIT YAJC"/>
    <property type="match status" value="1"/>
</dbReference>
<evidence type="ECO:0000256" key="1">
    <source>
        <dbReference type="ARBA" id="ARBA00004162"/>
    </source>
</evidence>
<evidence type="ECO:0000313" key="11">
    <source>
        <dbReference type="EMBL" id="KAE9634544.1"/>
    </source>
</evidence>
<keyword evidence="5 10" id="KW-0812">Transmembrane</keyword>
<evidence type="ECO:0000256" key="2">
    <source>
        <dbReference type="ARBA" id="ARBA00006742"/>
    </source>
</evidence>
<dbReference type="InterPro" id="IPR003849">
    <property type="entry name" value="Preprotein_translocase_YajC"/>
</dbReference>
<dbReference type="PANTHER" id="PTHR33909">
    <property type="entry name" value="SEC TRANSLOCON ACCESSORY COMPLEX SUBUNIT YAJC"/>
    <property type="match status" value="1"/>
</dbReference>
<evidence type="ECO:0000256" key="7">
    <source>
        <dbReference type="ARBA" id="ARBA00022989"/>
    </source>
</evidence>
<proteinExistence type="inferred from homology"/>
<keyword evidence="4" id="KW-1003">Cell membrane</keyword>
<keyword evidence="8" id="KW-0811">Translocation</keyword>
<keyword evidence="7 10" id="KW-1133">Transmembrane helix</keyword>
<dbReference type="Pfam" id="PF02699">
    <property type="entry name" value="YajC"/>
    <property type="match status" value="1"/>
</dbReference>
<dbReference type="PRINTS" id="PR01853">
    <property type="entry name" value="YAJCTRNLCASE"/>
</dbReference>
<evidence type="ECO:0000256" key="3">
    <source>
        <dbReference type="ARBA" id="ARBA00022448"/>
    </source>
</evidence>
<dbReference type="GO" id="GO:0015031">
    <property type="term" value="P:protein transport"/>
    <property type="evidence" value="ECO:0007669"/>
    <property type="project" value="UniProtKB-KW"/>
</dbReference>
<name>A0A7C8LJK7_9FIRM</name>
<evidence type="ECO:0000256" key="8">
    <source>
        <dbReference type="ARBA" id="ARBA00023010"/>
    </source>
</evidence>
<dbReference type="OrthoDB" id="9800132at2"/>
<organism evidence="11 12">
    <name type="scientific">Defluviitalea raffinosedens</name>
    <dbReference type="NCBI Taxonomy" id="1450156"/>
    <lineage>
        <taxon>Bacteria</taxon>
        <taxon>Bacillati</taxon>
        <taxon>Bacillota</taxon>
        <taxon>Clostridia</taxon>
        <taxon>Lachnospirales</taxon>
        <taxon>Defluviitaleaceae</taxon>
        <taxon>Defluviitalea</taxon>
    </lineage>
</organism>
<dbReference type="SMART" id="SM01323">
    <property type="entry name" value="YajC"/>
    <property type="match status" value="1"/>
</dbReference>
<sequence length="107" mass="12105">MLGMVLYFAVLIGIMWFLIVRPQRKREKEVQAMLDSVKVGDTVLTTGGLYGKIVDMVNDICIIELGLNKGIRVPLQKSSIAAIKEPEMAIKKEEKEEVKKDDKKENK</sequence>
<dbReference type="AlphaFoldDB" id="A0A7C8LJK7"/>
<comment type="subcellular location">
    <subcellularLocation>
        <location evidence="1">Cell membrane</location>
        <topology evidence="1">Single-pass membrane protein</topology>
    </subcellularLocation>
</comment>
<dbReference type="EMBL" id="WSLF01000005">
    <property type="protein sequence ID" value="KAE9634544.1"/>
    <property type="molecule type" value="Genomic_DNA"/>
</dbReference>
<keyword evidence="9 10" id="KW-0472">Membrane</keyword>
<evidence type="ECO:0000256" key="6">
    <source>
        <dbReference type="ARBA" id="ARBA00022927"/>
    </source>
</evidence>
<reference evidence="11 12" key="1">
    <citation type="submission" date="2019-12" db="EMBL/GenBank/DDBJ databases">
        <title>Defluviitalea raffinosedens, isolated from a biogas fermenter, genome sequencing and characterization.</title>
        <authorList>
            <person name="Rettenmaier R."/>
            <person name="Schneider M."/>
            <person name="Neuhaus K."/>
            <person name="Liebl W."/>
            <person name="Zverlov V."/>
        </authorList>
    </citation>
    <scope>NUCLEOTIDE SEQUENCE [LARGE SCALE GENOMIC DNA]</scope>
    <source>
        <strain evidence="11 12">249c-K6</strain>
    </source>
</reference>
<evidence type="ECO:0000313" key="12">
    <source>
        <dbReference type="Proteomes" id="UP000483018"/>
    </source>
</evidence>
<evidence type="ECO:0000256" key="5">
    <source>
        <dbReference type="ARBA" id="ARBA00022692"/>
    </source>
</evidence>
<keyword evidence="12" id="KW-1185">Reference proteome</keyword>
<protein>
    <submittedName>
        <fullName evidence="11">Preprotein translocase subunit YajC</fullName>
    </submittedName>
</protein>
<feature type="transmembrane region" description="Helical" evidence="10">
    <location>
        <begin position="6"/>
        <end position="23"/>
    </location>
</feature>
<gene>
    <name evidence="11" type="primary">yajC</name>
    <name evidence="11" type="ORF">GND95_07095</name>
</gene>